<evidence type="ECO:0000313" key="1">
    <source>
        <dbReference type="EMBL" id="PLW11655.1"/>
    </source>
</evidence>
<gene>
    <name evidence="1" type="ORF">PCASD_21135</name>
</gene>
<evidence type="ECO:0000313" key="2">
    <source>
        <dbReference type="Proteomes" id="UP000235392"/>
    </source>
</evidence>
<comment type="caution">
    <text evidence="1">The sequence shown here is derived from an EMBL/GenBank/DDBJ whole genome shotgun (WGS) entry which is preliminary data.</text>
</comment>
<accession>A0A2N5SEM5</accession>
<reference evidence="1 2" key="1">
    <citation type="submission" date="2017-11" db="EMBL/GenBank/DDBJ databases">
        <title>De novo assembly and phasing of dikaryotic genomes from two isolates of Puccinia coronata f. sp. avenae, the causal agent of oat crown rust.</title>
        <authorList>
            <person name="Miller M.E."/>
            <person name="Zhang Y."/>
            <person name="Omidvar V."/>
            <person name="Sperschneider J."/>
            <person name="Schwessinger B."/>
            <person name="Raley C."/>
            <person name="Palmer J.M."/>
            <person name="Garnica D."/>
            <person name="Upadhyaya N."/>
            <person name="Rathjen J."/>
            <person name="Taylor J.M."/>
            <person name="Park R.F."/>
            <person name="Dodds P.N."/>
            <person name="Hirsch C.D."/>
            <person name="Kianian S.F."/>
            <person name="Figueroa M."/>
        </authorList>
    </citation>
    <scope>NUCLEOTIDE SEQUENCE [LARGE SCALE GENOMIC DNA]</scope>
    <source>
        <strain evidence="1">12SD80</strain>
    </source>
</reference>
<dbReference type="Proteomes" id="UP000235392">
    <property type="component" value="Unassembled WGS sequence"/>
</dbReference>
<name>A0A2N5SEM5_9BASI</name>
<proteinExistence type="predicted"/>
<dbReference type="EMBL" id="PGCI01000914">
    <property type="protein sequence ID" value="PLW11655.1"/>
    <property type="molecule type" value="Genomic_DNA"/>
</dbReference>
<sequence length="131" mass="14536">MPLPPSRSSNTTPCSILIYHNIPGSLRSSSPEDRHNQATETPWSRLQLPDWSWVMEVHFENADVGMSSSAAEDVIRAQPTWVRDNKAVVGAIAKTIHPPTFATSITSRTMIAMLWAALKRAHQDLSTRGLM</sequence>
<protein>
    <submittedName>
        <fullName evidence="1">Uncharacterized protein</fullName>
    </submittedName>
</protein>
<organism evidence="1 2">
    <name type="scientific">Puccinia coronata f. sp. avenae</name>
    <dbReference type="NCBI Taxonomy" id="200324"/>
    <lineage>
        <taxon>Eukaryota</taxon>
        <taxon>Fungi</taxon>
        <taxon>Dikarya</taxon>
        <taxon>Basidiomycota</taxon>
        <taxon>Pucciniomycotina</taxon>
        <taxon>Pucciniomycetes</taxon>
        <taxon>Pucciniales</taxon>
        <taxon>Pucciniaceae</taxon>
        <taxon>Puccinia</taxon>
    </lineage>
</organism>
<dbReference type="AlphaFoldDB" id="A0A2N5SEM5"/>